<dbReference type="AlphaFoldDB" id="A0A819ASG3"/>
<dbReference type="Pfam" id="PF09637">
    <property type="entry name" value="Med18"/>
    <property type="match status" value="1"/>
</dbReference>
<dbReference type="GO" id="GO:0006357">
    <property type="term" value="P:regulation of transcription by RNA polymerase II"/>
    <property type="evidence" value="ECO:0007669"/>
    <property type="project" value="InterPro"/>
</dbReference>
<comment type="subcellular location">
    <subcellularLocation>
        <location evidence="1">Nucleus</location>
        <location evidence="1">Nucleolus</location>
    </subcellularLocation>
</comment>
<dbReference type="GO" id="GO:0006351">
    <property type="term" value="P:DNA-templated transcription"/>
    <property type="evidence" value="ECO:0007669"/>
    <property type="project" value="InterPro"/>
</dbReference>
<keyword evidence="6" id="KW-0805">Transcription regulation</keyword>
<evidence type="ECO:0000256" key="3">
    <source>
        <dbReference type="ARBA" id="ARBA00022478"/>
    </source>
</evidence>
<evidence type="ECO:0000256" key="6">
    <source>
        <dbReference type="RuleBase" id="RU364150"/>
    </source>
</evidence>
<comment type="similarity">
    <text evidence="6">Belongs to the Mediator complex subunit 18 family.</text>
</comment>
<dbReference type="PANTHER" id="PTHR14440">
    <property type="entry name" value="DNA-DIRECTED RNA POLYMERASE I SUBUNIT RPA49"/>
    <property type="match status" value="1"/>
</dbReference>
<comment type="function">
    <text evidence="6">Component of the Mediator complex, a coactivator involved in the regulated transcription of nearly all RNA polymerase II-dependent genes. Mediator functions as a bridge to convey information from gene-specific regulatory proteins to the basal RNA polymerase II transcription machinery. Mediator is recruited to promoters by direct interactions with regulatory proteins and serves as a scaffold for the assembly of a functional preinitiation complex with RNA polymerase II and the general transcription factors.</text>
</comment>
<keyword evidence="3" id="KW-0240">DNA-directed RNA polymerase</keyword>
<evidence type="ECO:0000313" key="8">
    <source>
        <dbReference type="Proteomes" id="UP000663836"/>
    </source>
</evidence>
<evidence type="ECO:0000256" key="2">
    <source>
        <dbReference type="ARBA" id="ARBA00009430"/>
    </source>
</evidence>
<evidence type="ECO:0000256" key="1">
    <source>
        <dbReference type="ARBA" id="ARBA00004604"/>
    </source>
</evidence>
<keyword evidence="5 6" id="KW-0539">Nucleus</keyword>
<comment type="subunit">
    <text evidence="6">Component of the Mediator complex.</text>
</comment>
<proteinExistence type="inferred from homology"/>
<dbReference type="GO" id="GO:0016592">
    <property type="term" value="C:mediator complex"/>
    <property type="evidence" value="ECO:0007669"/>
    <property type="project" value="InterPro"/>
</dbReference>
<reference evidence="7" key="1">
    <citation type="submission" date="2021-02" db="EMBL/GenBank/DDBJ databases">
        <authorList>
            <person name="Nowell W R."/>
        </authorList>
    </citation>
    <scope>NUCLEOTIDE SEQUENCE</scope>
</reference>
<comment type="similarity">
    <text evidence="2">Belongs to the eukaryotic RPA49/POLR1E RNA polymerase subunit family.</text>
</comment>
<accession>A0A819ASG3</accession>
<dbReference type="InterPro" id="IPR009668">
    <property type="entry name" value="RNA_pol-assoc_fac_A49-like"/>
</dbReference>
<keyword evidence="4 6" id="KW-0804">Transcription</keyword>
<dbReference type="GO" id="GO:0003712">
    <property type="term" value="F:transcription coregulator activity"/>
    <property type="evidence" value="ECO:0007669"/>
    <property type="project" value="InterPro"/>
</dbReference>
<evidence type="ECO:0000313" key="7">
    <source>
        <dbReference type="EMBL" id="CAF3782214.1"/>
    </source>
</evidence>
<name>A0A819ASG3_9BILA</name>
<comment type="caution">
    <text evidence="7">The sequence shown here is derived from an EMBL/GenBank/DDBJ whole genome shotgun (WGS) entry which is preliminary data.</text>
</comment>
<sequence>MDPAQLLITQNRAFPSLEYVLQGSIQDDSAHLLKARLQGLCDNITGEVEQFDDHEIVHTLRIPGASNVSLRVRYALDDMPNPIYHLRYVASAELDKSQSVSVRQFHDCCVTKNIQSFLQELGFMYDHEFFAKGDIFRKGRMKITVAKISTLLERNRSDMNPMQIRRPLTASCFVEMSLIGSMHDDKVADEMKTFAEQLKPLKLDFLIHLHFPQNPKITTEDIVDIQFNATTTNIKTADLTYEGHGIKSSDLCGILGFVDDQGHIHLSSNFHLYTMRPKLTDFNIQLEQNLNNEDNKLNRTDLDEKFGTEKKRRSVHSKKRNTIEVNVLETAVSAAREQVLQTSNEQLNETIINNNISSYNDDEQMAIPKPNYDAQKPEDTFILDDILNENDLLLLHDKCSQIVDATKDDIQRWSKEGTYTSFVCDQMKKLPTNHAERVKYASKILYLHYLIAFFKRSIFKRLSGKPFPDDAPRSLQDKALRIYAIANINERTRKQDNTVPPRLRLKLTAHICILALYICRFTVDIDNLRLSLGSSIAVSKLQDIFTELGCRIIKVAHTNVATLEIPINKPKLKDASSFSSNRKRKRTT</sequence>
<dbReference type="Pfam" id="PF06870">
    <property type="entry name" value="RNA_pol_I_A49"/>
    <property type="match status" value="1"/>
</dbReference>
<dbReference type="Gene3D" id="2.40.320.10">
    <property type="entry name" value="Hypothetical Protein Pfu-838710-001"/>
    <property type="match status" value="1"/>
</dbReference>
<dbReference type="EMBL" id="CAJOBD010001278">
    <property type="protein sequence ID" value="CAF3782214.1"/>
    <property type="molecule type" value="Genomic_DNA"/>
</dbReference>
<evidence type="ECO:0000256" key="5">
    <source>
        <dbReference type="ARBA" id="ARBA00023242"/>
    </source>
</evidence>
<dbReference type="Proteomes" id="UP000663836">
    <property type="component" value="Unassembled WGS sequence"/>
</dbReference>
<keyword evidence="6" id="KW-0010">Activator</keyword>
<dbReference type="GO" id="GO:0003677">
    <property type="term" value="F:DNA binding"/>
    <property type="evidence" value="ECO:0007669"/>
    <property type="project" value="InterPro"/>
</dbReference>
<dbReference type="GO" id="GO:0000428">
    <property type="term" value="C:DNA-directed RNA polymerase complex"/>
    <property type="evidence" value="ECO:0007669"/>
    <property type="project" value="UniProtKB-KW"/>
</dbReference>
<protein>
    <recommendedName>
        <fullName evidence="6">Mediator of RNA polymerase II transcription subunit 18</fullName>
    </recommendedName>
    <alternativeName>
        <fullName evidence="6">Mediator complex subunit 18</fullName>
    </alternativeName>
</protein>
<dbReference type="GO" id="GO:0005730">
    <property type="term" value="C:nucleolus"/>
    <property type="evidence" value="ECO:0007669"/>
    <property type="project" value="UniProtKB-SubCell"/>
</dbReference>
<evidence type="ECO:0000256" key="4">
    <source>
        <dbReference type="ARBA" id="ARBA00023163"/>
    </source>
</evidence>
<organism evidence="7 8">
    <name type="scientific">Rotaria sordida</name>
    <dbReference type="NCBI Taxonomy" id="392033"/>
    <lineage>
        <taxon>Eukaryota</taxon>
        <taxon>Metazoa</taxon>
        <taxon>Spiralia</taxon>
        <taxon>Gnathifera</taxon>
        <taxon>Rotifera</taxon>
        <taxon>Eurotatoria</taxon>
        <taxon>Bdelloidea</taxon>
        <taxon>Philodinida</taxon>
        <taxon>Philodinidae</taxon>
        <taxon>Rotaria</taxon>
    </lineage>
</organism>
<dbReference type="InterPro" id="IPR019095">
    <property type="entry name" value="Mediator_Med18"/>
</dbReference>
<gene>
    <name evidence="6" type="primary">MED18</name>
    <name evidence="7" type="ORF">JBS370_LOCUS14286</name>
</gene>